<name>A0A8J5QBP0_9ASCO</name>
<dbReference type="Proteomes" id="UP000694255">
    <property type="component" value="Unassembled WGS sequence"/>
</dbReference>
<dbReference type="SMART" id="SM00955">
    <property type="entry name" value="RNB"/>
    <property type="match status" value="1"/>
</dbReference>
<keyword evidence="3" id="KW-1185">Reference proteome</keyword>
<dbReference type="PANTHER" id="PTHR23355:SF9">
    <property type="entry name" value="DIS3-LIKE EXONUCLEASE 2"/>
    <property type="match status" value="1"/>
</dbReference>
<dbReference type="GO" id="GO:0000175">
    <property type="term" value="F:3'-5'-RNA exonuclease activity"/>
    <property type="evidence" value="ECO:0007669"/>
    <property type="project" value="TreeGrafter"/>
</dbReference>
<dbReference type="Pfam" id="PF00773">
    <property type="entry name" value="RNB"/>
    <property type="match status" value="1"/>
</dbReference>
<dbReference type="GO" id="GO:0003723">
    <property type="term" value="F:RNA binding"/>
    <property type="evidence" value="ECO:0007669"/>
    <property type="project" value="InterPro"/>
</dbReference>
<gene>
    <name evidence="2" type="ORF">J8A68_004195</name>
</gene>
<accession>A0A8J5QBP0</accession>
<dbReference type="InterPro" id="IPR050180">
    <property type="entry name" value="RNR_Ribonuclease"/>
</dbReference>
<sequence>MIRARVSLNAHSRGIQCSSLYANLLRSYQSNADAQRSYGTFSNKKKRAPSSLRGLQVALEKARATVNSHSTPIVYEDMANKTLNFALSNRDLTRDIKDSSKLRTKLRITDPSDVWEKTLTGYNVEALKNEISQCIKSASIKGKLKNSVVNVGDLVTLQAHSLELFLVASVPNTLSGRNFVFIGQTGNIVHLNKASIFTRIPNVVPSKYSKILSSFVQLEQKHMNIAPIGIVDADFSRSESSKPRQLQDKRSISNEIVPQFESAVPEVGLESYDYQLYVAASQQLINSDVQTFIVPVVARDIYSQALKSLTSEAFCKSGEINTRLEKVHRELQYDENGNLNAPRTVSIFELMHRMETESNGQLSASTSSTSTLGKSPMPTIDVDEMGFSASTYLATCFVLEKQSALWNLHQSGTGNPRQSVTILPIPQIDRSETLAQYLDTPKGMSEFANYCADLAMGKKKLSKPKHFESVVLLLREFVNGAYENNDSISILVVTLLRTIESILVTNGHKTPKSQYFAEYSKAKAYDLLKLLMETDSIVNPFRFNQSLPLPNEQTSYQADLSQKYFDYLSENHPKNENKVSENLDELDNLPLFNLDASEKIEAGIDYNVDFYESDPLEAHREDLTDIPVYCIDSADAHEIDDGISIHEEEGKYLISVHIAEPSSYIKPESIISSIGLDRGTTTYLPDKVVPMLPQIISDIAGLGIDGKETRALTVQYNLPKEFLDEFINKKLENPEYIPEDNVLNTFEQEVYNSKKVFFSKLKNFRQGFTYNRSTEVLMDKAKEEQFKTQSCEDKDFVNLLRLYQISNIATEFRKLKNGINLESQNKSLWVNESNEYFNQTVFSESEDGYEVGFENSSQKAVVNPQSAKAATQLVTECMIMANHLTSKFATENDIKILYRTISKSAVKEVANELEKLSQEYRHKRASIEDLLHIFTNLPRVQISTENEGHLLMGLDMYTNATSPLRRYIDILNQWRFQDHALQRSVPSISDASLSRISSQLNSRNTHNKEIYASSRGFWEGLILKDAMRLPGDIANEIRTFDVRLSGIPREATFAPAIVPGLPYFKIRVEVTTKLLDDIEKGIIKKDLVLDSSRLKLKTLDNIECVLEFEYV</sequence>
<proteinExistence type="predicted"/>
<dbReference type="GeneID" id="73470995"/>
<dbReference type="AlphaFoldDB" id="A0A8J5QBP0"/>
<dbReference type="RefSeq" id="XP_049262534.1">
    <property type="nucleotide sequence ID" value="XM_049408129.1"/>
</dbReference>
<dbReference type="EMBL" id="JAGSYN010000181">
    <property type="protein sequence ID" value="KAG7662301.1"/>
    <property type="molecule type" value="Genomic_DNA"/>
</dbReference>
<reference evidence="2 3" key="1">
    <citation type="journal article" date="2021" name="DNA Res.">
        <title>Genome analysis of Candida subhashii reveals its hybrid nature and dual mitochondrial genome conformations.</title>
        <authorList>
            <person name="Mixao V."/>
            <person name="Hegedusova E."/>
            <person name="Saus E."/>
            <person name="Pryszcz L.P."/>
            <person name="Cillingova A."/>
            <person name="Nosek J."/>
            <person name="Gabaldon T."/>
        </authorList>
    </citation>
    <scope>NUCLEOTIDE SEQUENCE [LARGE SCALE GENOMIC DNA]</scope>
    <source>
        <strain evidence="2 3">CBS 10753</strain>
    </source>
</reference>
<evidence type="ECO:0000259" key="1">
    <source>
        <dbReference type="SMART" id="SM00955"/>
    </source>
</evidence>
<evidence type="ECO:0000313" key="3">
    <source>
        <dbReference type="Proteomes" id="UP000694255"/>
    </source>
</evidence>
<evidence type="ECO:0000313" key="2">
    <source>
        <dbReference type="EMBL" id="KAG7662301.1"/>
    </source>
</evidence>
<dbReference type="OrthoDB" id="2285229at2759"/>
<feature type="domain" description="RNB" evidence="1">
    <location>
        <begin position="620"/>
        <end position="982"/>
    </location>
</feature>
<dbReference type="GO" id="GO:0006402">
    <property type="term" value="P:mRNA catabolic process"/>
    <property type="evidence" value="ECO:0007669"/>
    <property type="project" value="TreeGrafter"/>
</dbReference>
<protein>
    <submittedName>
        <fullName evidence="2">MSU1</fullName>
    </submittedName>
</protein>
<dbReference type="InterPro" id="IPR001900">
    <property type="entry name" value="RNase_II/R"/>
</dbReference>
<dbReference type="GO" id="GO:0000932">
    <property type="term" value="C:P-body"/>
    <property type="evidence" value="ECO:0007669"/>
    <property type="project" value="TreeGrafter"/>
</dbReference>
<dbReference type="PANTHER" id="PTHR23355">
    <property type="entry name" value="RIBONUCLEASE"/>
    <property type="match status" value="1"/>
</dbReference>
<comment type="caution">
    <text evidence="2">The sequence shown here is derived from an EMBL/GenBank/DDBJ whole genome shotgun (WGS) entry which is preliminary data.</text>
</comment>
<organism evidence="2 3">
    <name type="scientific">[Candida] subhashii</name>
    <dbReference type="NCBI Taxonomy" id="561895"/>
    <lineage>
        <taxon>Eukaryota</taxon>
        <taxon>Fungi</taxon>
        <taxon>Dikarya</taxon>
        <taxon>Ascomycota</taxon>
        <taxon>Saccharomycotina</taxon>
        <taxon>Pichiomycetes</taxon>
        <taxon>Debaryomycetaceae</taxon>
        <taxon>Spathaspora</taxon>
    </lineage>
</organism>